<dbReference type="OrthoDB" id="2887026at2"/>
<proteinExistence type="predicted"/>
<evidence type="ECO:0000256" key="1">
    <source>
        <dbReference type="SAM" id="MobiDB-lite"/>
    </source>
</evidence>
<name>A0A2N5MB12_9BACI</name>
<gene>
    <name evidence="2" type="ORF">CUU66_02020</name>
</gene>
<feature type="compositionally biased region" description="Basic and acidic residues" evidence="1">
    <location>
        <begin position="32"/>
        <end position="42"/>
    </location>
</feature>
<dbReference type="EMBL" id="PGUY01000004">
    <property type="protein sequence ID" value="PLT31527.1"/>
    <property type="molecule type" value="Genomic_DNA"/>
</dbReference>
<dbReference type="RefSeq" id="WP_101640021.1">
    <property type="nucleotide sequence ID" value="NZ_PGUY01000004.1"/>
</dbReference>
<dbReference type="AlphaFoldDB" id="A0A2N5MB12"/>
<accession>A0A2N5MB12</accession>
<keyword evidence="3" id="KW-1185">Reference proteome</keyword>
<protein>
    <submittedName>
        <fullName evidence="2">Uncharacterized protein</fullName>
    </submittedName>
</protein>
<evidence type="ECO:0000313" key="3">
    <source>
        <dbReference type="Proteomes" id="UP000234748"/>
    </source>
</evidence>
<feature type="region of interest" description="Disordered" evidence="1">
    <location>
        <begin position="32"/>
        <end position="79"/>
    </location>
</feature>
<reference evidence="2 3" key="1">
    <citation type="submission" date="2017-11" db="EMBL/GenBank/DDBJ databases">
        <title>Comparitive Functional Genomics of Dry Heat Resistant strains isolated from the Viking Spacecraft.</title>
        <authorList>
            <person name="Seuylemezian A."/>
            <person name="Cooper K."/>
            <person name="Vaishampayan P."/>
        </authorList>
    </citation>
    <scope>NUCLEOTIDE SEQUENCE [LARGE SCALE GENOMIC DNA]</scope>
    <source>
        <strain evidence="2 3">V1-29</strain>
    </source>
</reference>
<comment type="caution">
    <text evidence="2">The sequence shown here is derived from an EMBL/GenBank/DDBJ whole genome shotgun (WGS) entry which is preliminary data.</text>
</comment>
<organism evidence="2 3">
    <name type="scientific">Peribacillus deserti</name>
    <dbReference type="NCBI Taxonomy" id="673318"/>
    <lineage>
        <taxon>Bacteria</taxon>
        <taxon>Bacillati</taxon>
        <taxon>Bacillota</taxon>
        <taxon>Bacilli</taxon>
        <taxon>Bacillales</taxon>
        <taxon>Bacillaceae</taxon>
        <taxon>Peribacillus</taxon>
    </lineage>
</organism>
<sequence length="101" mass="11332">MNRRDDENISEKQSAEGMMELFEIINAKGDSGELKNIVDDYNSRSQSDNSGSSHSSTQHDFASYQRPDPSQGPANEHNLVCNEELFYSDLRAIAEDSSKED</sequence>
<feature type="compositionally biased region" description="Low complexity" evidence="1">
    <location>
        <begin position="43"/>
        <end position="56"/>
    </location>
</feature>
<dbReference type="Proteomes" id="UP000234748">
    <property type="component" value="Unassembled WGS sequence"/>
</dbReference>
<evidence type="ECO:0000313" key="2">
    <source>
        <dbReference type="EMBL" id="PLT31527.1"/>
    </source>
</evidence>